<organism evidence="2">
    <name type="scientific">Absidia glauca</name>
    <name type="common">Pin mould</name>
    <dbReference type="NCBI Taxonomy" id="4829"/>
    <lineage>
        <taxon>Eukaryota</taxon>
        <taxon>Fungi</taxon>
        <taxon>Fungi incertae sedis</taxon>
        <taxon>Mucoromycota</taxon>
        <taxon>Mucoromycotina</taxon>
        <taxon>Mucoromycetes</taxon>
        <taxon>Mucorales</taxon>
        <taxon>Cunninghamellaceae</taxon>
        <taxon>Absidia</taxon>
    </lineage>
</organism>
<dbReference type="Proteomes" id="UP000078561">
    <property type="component" value="Unassembled WGS sequence"/>
</dbReference>
<reference evidence="2" key="1">
    <citation type="submission" date="2016-04" db="EMBL/GenBank/DDBJ databases">
        <authorList>
            <person name="Evans L.H."/>
            <person name="Alamgir A."/>
            <person name="Owens N."/>
            <person name="Weber N.D."/>
            <person name="Virtaneva K."/>
            <person name="Barbian K."/>
            <person name="Babar A."/>
            <person name="Rosenke K."/>
        </authorList>
    </citation>
    <scope>NUCLEOTIDE SEQUENCE [LARGE SCALE GENOMIC DNA]</scope>
    <source>
        <strain evidence="2">CBS 101.48</strain>
    </source>
</reference>
<gene>
    <name evidence="2" type="primary">ABSGL_10504.1 scaffold 12026</name>
</gene>
<dbReference type="EMBL" id="LT554414">
    <property type="protein sequence ID" value="SAM04638.1"/>
    <property type="molecule type" value="Genomic_DNA"/>
</dbReference>
<keyword evidence="3" id="KW-1185">Reference proteome</keyword>
<evidence type="ECO:0000313" key="2">
    <source>
        <dbReference type="EMBL" id="SAM04638.1"/>
    </source>
</evidence>
<accession>A0A168QGF1</accession>
<proteinExistence type="predicted"/>
<dbReference type="AlphaFoldDB" id="A0A168QGF1"/>
<evidence type="ECO:0000256" key="1">
    <source>
        <dbReference type="SAM" id="MobiDB-lite"/>
    </source>
</evidence>
<feature type="region of interest" description="Disordered" evidence="1">
    <location>
        <begin position="1"/>
        <end position="22"/>
    </location>
</feature>
<name>A0A168QGF1_ABSGL</name>
<evidence type="ECO:0000313" key="3">
    <source>
        <dbReference type="Proteomes" id="UP000078561"/>
    </source>
</evidence>
<protein>
    <submittedName>
        <fullName evidence="2">Uncharacterized protein</fullName>
    </submittedName>
</protein>
<dbReference type="OrthoDB" id="2288365at2759"/>
<dbReference type="InParanoid" id="A0A168QGF1"/>
<sequence>MLHRQDINKVYHMGNNQPDGDEVDFEVDTNPIKEVGDEVEDMDEDVGAVVITRSNVDTSLPLDDSPDALQTRFGAYYSPSFTQDPWAAPE</sequence>